<dbReference type="GO" id="GO:0016787">
    <property type="term" value="F:hydrolase activity"/>
    <property type="evidence" value="ECO:0007669"/>
    <property type="project" value="UniProtKB-KW"/>
</dbReference>
<dbReference type="PANTHER" id="PTHR46623:SF6">
    <property type="entry name" value="ALPHA_BETA-HYDROLASES SUPERFAMILY PROTEIN"/>
    <property type="match status" value="1"/>
</dbReference>
<dbReference type="Proteomes" id="UP001501102">
    <property type="component" value="Unassembled WGS sequence"/>
</dbReference>
<dbReference type="Pfam" id="PF01738">
    <property type="entry name" value="DLH"/>
    <property type="match status" value="1"/>
</dbReference>
<proteinExistence type="predicted"/>
<accession>A0ABP6ITT4</accession>
<sequence length="213" mass="23043">MEATRSDPARIHCKEVTPVASPTTIVLFHSAYGLRPAVHAAAERLRGAGYEVHVPDLYEGRTAETVEDGMAIKEEIGREELLRRAITAAAPLSERGLVYAGFSLGGSIAQNLALGDERARGLLLFHGTSDLADDASVDELPVQLHVADPDPFEPHDWLNAWYLRMGRAGADVEVHRYGGAGHLFTDEGLADFDGEAAERAWRVALGFLEDVAS</sequence>
<keyword evidence="3" id="KW-1185">Reference proteome</keyword>
<evidence type="ECO:0000259" key="1">
    <source>
        <dbReference type="Pfam" id="PF01738"/>
    </source>
</evidence>
<protein>
    <submittedName>
        <fullName evidence="2">Dienelactone hydrolase family protein</fullName>
    </submittedName>
</protein>
<dbReference type="PANTHER" id="PTHR46623">
    <property type="entry name" value="CARBOXYMETHYLENEBUTENOLIDASE-RELATED"/>
    <property type="match status" value="1"/>
</dbReference>
<reference evidence="3" key="1">
    <citation type="journal article" date="2019" name="Int. J. Syst. Evol. Microbiol.">
        <title>The Global Catalogue of Microorganisms (GCM) 10K type strain sequencing project: providing services to taxonomists for standard genome sequencing and annotation.</title>
        <authorList>
            <consortium name="The Broad Institute Genomics Platform"/>
            <consortium name="The Broad Institute Genome Sequencing Center for Infectious Disease"/>
            <person name="Wu L."/>
            <person name="Ma J."/>
        </authorList>
    </citation>
    <scope>NUCLEOTIDE SEQUENCE [LARGE SCALE GENOMIC DNA]</scope>
    <source>
        <strain evidence="3">JCM 4087</strain>
    </source>
</reference>
<feature type="domain" description="Dienelactone hydrolase" evidence="1">
    <location>
        <begin position="22"/>
        <end position="210"/>
    </location>
</feature>
<dbReference type="InterPro" id="IPR002925">
    <property type="entry name" value="Dienelactn_hydro"/>
</dbReference>
<dbReference type="SUPFAM" id="SSF53474">
    <property type="entry name" value="alpha/beta-Hydrolases"/>
    <property type="match status" value="1"/>
</dbReference>
<keyword evidence="2" id="KW-0378">Hydrolase</keyword>
<evidence type="ECO:0000313" key="3">
    <source>
        <dbReference type="Proteomes" id="UP001501102"/>
    </source>
</evidence>
<dbReference type="InterPro" id="IPR029058">
    <property type="entry name" value="AB_hydrolase_fold"/>
</dbReference>
<evidence type="ECO:0000313" key="2">
    <source>
        <dbReference type="EMBL" id="GAA2909416.1"/>
    </source>
</evidence>
<dbReference type="InterPro" id="IPR051049">
    <property type="entry name" value="Dienelactone_hydrolase-like"/>
</dbReference>
<organism evidence="2 3">
    <name type="scientific">Streptomyces thioluteus</name>
    <dbReference type="NCBI Taxonomy" id="66431"/>
    <lineage>
        <taxon>Bacteria</taxon>
        <taxon>Bacillati</taxon>
        <taxon>Actinomycetota</taxon>
        <taxon>Actinomycetes</taxon>
        <taxon>Kitasatosporales</taxon>
        <taxon>Streptomycetaceae</taxon>
        <taxon>Streptomyces</taxon>
    </lineage>
</organism>
<dbReference type="Gene3D" id="3.40.50.1820">
    <property type="entry name" value="alpha/beta hydrolase"/>
    <property type="match status" value="1"/>
</dbReference>
<name>A0ABP6ITT4_STRTU</name>
<comment type="caution">
    <text evidence="2">The sequence shown here is derived from an EMBL/GenBank/DDBJ whole genome shotgun (WGS) entry which is preliminary data.</text>
</comment>
<gene>
    <name evidence="2" type="ORF">GCM10020221_01800</name>
</gene>
<dbReference type="EMBL" id="BAAAXZ010000006">
    <property type="protein sequence ID" value="GAA2909416.1"/>
    <property type="molecule type" value="Genomic_DNA"/>
</dbReference>